<protein>
    <submittedName>
        <fullName evidence="1">Uncharacterized protein</fullName>
    </submittedName>
</protein>
<reference evidence="1 2" key="1">
    <citation type="journal article" date="2008" name="Nature">
        <title>The genome of the model beetle and pest Tribolium castaneum.</title>
        <authorList>
            <consortium name="Tribolium Genome Sequencing Consortium"/>
            <person name="Richards S."/>
            <person name="Gibbs R.A."/>
            <person name="Weinstock G.M."/>
            <person name="Brown S.J."/>
            <person name="Denell R."/>
            <person name="Beeman R.W."/>
            <person name="Gibbs R."/>
            <person name="Beeman R.W."/>
            <person name="Brown S.J."/>
            <person name="Bucher G."/>
            <person name="Friedrich M."/>
            <person name="Grimmelikhuijzen C.J."/>
            <person name="Klingler M."/>
            <person name="Lorenzen M."/>
            <person name="Richards S."/>
            <person name="Roth S."/>
            <person name="Schroder R."/>
            <person name="Tautz D."/>
            <person name="Zdobnov E.M."/>
            <person name="Muzny D."/>
            <person name="Gibbs R.A."/>
            <person name="Weinstock G.M."/>
            <person name="Attaway T."/>
            <person name="Bell S."/>
            <person name="Buhay C.J."/>
            <person name="Chandrabose M.N."/>
            <person name="Chavez D."/>
            <person name="Clerk-Blankenburg K.P."/>
            <person name="Cree A."/>
            <person name="Dao M."/>
            <person name="Davis C."/>
            <person name="Chacko J."/>
            <person name="Dinh H."/>
            <person name="Dugan-Rocha S."/>
            <person name="Fowler G."/>
            <person name="Garner T.T."/>
            <person name="Garnes J."/>
            <person name="Gnirke A."/>
            <person name="Hawes A."/>
            <person name="Hernandez J."/>
            <person name="Hines S."/>
            <person name="Holder M."/>
            <person name="Hume J."/>
            <person name="Jhangiani S.N."/>
            <person name="Joshi V."/>
            <person name="Khan Z.M."/>
            <person name="Jackson L."/>
            <person name="Kovar C."/>
            <person name="Kowis A."/>
            <person name="Lee S."/>
            <person name="Lewis L.R."/>
            <person name="Margolis J."/>
            <person name="Morgan M."/>
            <person name="Nazareth L.V."/>
            <person name="Nguyen N."/>
            <person name="Okwuonu G."/>
            <person name="Parker D."/>
            <person name="Richards S."/>
            <person name="Ruiz S.J."/>
            <person name="Santibanez J."/>
            <person name="Savard J."/>
            <person name="Scherer S.E."/>
            <person name="Schneider B."/>
            <person name="Sodergren E."/>
            <person name="Tautz D."/>
            <person name="Vattahil S."/>
            <person name="Villasana D."/>
            <person name="White C.S."/>
            <person name="Wright R."/>
            <person name="Park Y."/>
            <person name="Beeman R.W."/>
            <person name="Lord J."/>
            <person name="Oppert B."/>
            <person name="Lorenzen M."/>
            <person name="Brown S."/>
            <person name="Wang L."/>
            <person name="Savard J."/>
            <person name="Tautz D."/>
            <person name="Richards S."/>
            <person name="Weinstock G."/>
            <person name="Gibbs R.A."/>
            <person name="Liu Y."/>
            <person name="Worley K."/>
            <person name="Weinstock G."/>
            <person name="Elsik C.G."/>
            <person name="Reese J.T."/>
            <person name="Elhaik E."/>
            <person name="Landan G."/>
            <person name="Graur D."/>
            <person name="Arensburger P."/>
            <person name="Atkinson P."/>
            <person name="Beeman R.W."/>
            <person name="Beidler J."/>
            <person name="Brown S.J."/>
            <person name="Demuth J.P."/>
            <person name="Drury D.W."/>
            <person name="Du Y.Z."/>
            <person name="Fujiwara H."/>
            <person name="Lorenzen M."/>
            <person name="Maselli V."/>
            <person name="Osanai M."/>
            <person name="Park Y."/>
            <person name="Robertson H.M."/>
            <person name="Tu Z."/>
            <person name="Wang J.J."/>
            <person name="Wang S."/>
            <person name="Richards S."/>
            <person name="Song H."/>
            <person name="Zhang L."/>
            <person name="Sodergren E."/>
            <person name="Werner D."/>
            <person name="Stanke M."/>
            <person name="Morgenstern B."/>
            <person name="Solovyev V."/>
            <person name="Kosarev P."/>
            <person name="Brown G."/>
            <person name="Chen H.C."/>
            <person name="Ermolaeva O."/>
            <person name="Hlavina W."/>
            <person name="Kapustin Y."/>
            <person name="Kiryutin B."/>
            <person name="Kitts P."/>
            <person name="Maglott D."/>
            <person name="Pruitt K."/>
            <person name="Sapojnikov V."/>
            <person name="Souvorov A."/>
            <person name="Mackey A.J."/>
            <person name="Waterhouse R.M."/>
            <person name="Wyder S."/>
            <person name="Zdobnov E.M."/>
            <person name="Zdobnov E.M."/>
            <person name="Wyder S."/>
            <person name="Kriventseva E.V."/>
            <person name="Kadowaki T."/>
            <person name="Bork P."/>
            <person name="Aranda M."/>
            <person name="Bao R."/>
            <person name="Beermann A."/>
            <person name="Berns N."/>
            <person name="Bolognesi R."/>
            <person name="Bonneton F."/>
            <person name="Bopp D."/>
            <person name="Brown S.J."/>
            <person name="Bucher G."/>
            <person name="Butts T."/>
            <person name="Chaumot A."/>
            <person name="Denell R.E."/>
            <person name="Ferrier D.E."/>
            <person name="Friedrich M."/>
            <person name="Gordon C.M."/>
            <person name="Jindra M."/>
            <person name="Klingler M."/>
            <person name="Lan Q."/>
            <person name="Lattorff H.M."/>
            <person name="Laudet V."/>
            <person name="von Levetsow C."/>
            <person name="Liu Z."/>
            <person name="Lutz R."/>
            <person name="Lynch J.A."/>
            <person name="da Fonseca R.N."/>
            <person name="Posnien N."/>
            <person name="Reuter R."/>
            <person name="Roth S."/>
            <person name="Savard J."/>
            <person name="Schinko J.B."/>
            <person name="Schmitt C."/>
            <person name="Schoppmeier M."/>
            <person name="Schroder R."/>
            <person name="Shippy T.D."/>
            <person name="Simonnet F."/>
            <person name="Marques-Souza H."/>
            <person name="Tautz D."/>
            <person name="Tomoyasu Y."/>
            <person name="Trauner J."/>
            <person name="Van der Zee M."/>
            <person name="Vervoort M."/>
            <person name="Wittkopp N."/>
            <person name="Wimmer E.A."/>
            <person name="Yang X."/>
            <person name="Jones A.K."/>
            <person name="Sattelle D.B."/>
            <person name="Ebert P.R."/>
            <person name="Nelson D."/>
            <person name="Scott J.G."/>
            <person name="Beeman R.W."/>
            <person name="Muthukrishnan S."/>
            <person name="Kramer K.J."/>
            <person name="Arakane Y."/>
            <person name="Beeman R.W."/>
            <person name="Zhu Q."/>
            <person name="Hogenkamp D."/>
            <person name="Dixit R."/>
            <person name="Oppert B."/>
            <person name="Jiang H."/>
            <person name="Zou Z."/>
            <person name="Marshall J."/>
            <person name="Elpidina E."/>
            <person name="Vinokurov K."/>
            <person name="Oppert C."/>
            <person name="Zou Z."/>
            <person name="Evans J."/>
            <person name="Lu Z."/>
            <person name="Zhao P."/>
            <person name="Sumathipala N."/>
            <person name="Altincicek B."/>
            <person name="Vilcinskas A."/>
            <person name="Williams M."/>
            <person name="Hultmark D."/>
            <person name="Hetru C."/>
            <person name="Jiang H."/>
            <person name="Grimmelikhuijzen C.J."/>
            <person name="Hauser F."/>
            <person name="Cazzamali G."/>
            <person name="Williamson M."/>
            <person name="Park Y."/>
            <person name="Li B."/>
            <person name="Tanaka Y."/>
            <person name="Predel R."/>
            <person name="Neupert S."/>
            <person name="Schachtner J."/>
            <person name="Verleyen P."/>
            <person name="Raible F."/>
            <person name="Bork P."/>
            <person name="Friedrich M."/>
            <person name="Walden K.K."/>
            <person name="Robertson H.M."/>
            <person name="Angeli S."/>
            <person name="Foret S."/>
            <person name="Bucher G."/>
            <person name="Schuetz S."/>
            <person name="Maleszka R."/>
            <person name="Wimmer E.A."/>
            <person name="Beeman R.W."/>
            <person name="Lorenzen M."/>
            <person name="Tomoyasu Y."/>
            <person name="Miller S.C."/>
            <person name="Grossmann D."/>
            <person name="Bucher G."/>
        </authorList>
    </citation>
    <scope>NUCLEOTIDE SEQUENCE [LARGE SCALE GENOMIC DNA]</scope>
    <source>
        <strain evidence="1 2">Georgia GA2</strain>
    </source>
</reference>
<name>D6WYW9_TRICA</name>
<keyword evidence="2" id="KW-1185">Reference proteome</keyword>
<gene>
    <name evidence="1" type="primary">GLEAN_05422</name>
    <name evidence="1" type="ORF">TcasGA2_TC005422</name>
</gene>
<dbReference type="Proteomes" id="UP000007266">
    <property type="component" value="Linkage group 8"/>
</dbReference>
<evidence type="ECO:0000313" key="1">
    <source>
        <dbReference type="EMBL" id="EFA07852.1"/>
    </source>
</evidence>
<proteinExistence type="predicted"/>
<evidence type="ECO:0000313" key="2">
    <source>
        <dbReference type="Proteomes" id="UP000007266"/>
    </source>
</evidence>
<reference evidence="1 2" key="2">
    <citation type="journal article" date="2010" name="Nucleic Acids Res.">
        <title>BeetleBase in 2010: revisions to provide comprehensive genomic information for Tribolium castaneum.</title>
        <authorList>
            <person name="Kim H.S."/>
            <person name="Murphy T."/>
            <person name="Xia J."/>
            <person name="Caragea D."/>
            <person name="Park Y."/>
            <person name="Beeman R.W."/>
            <person name="Lorenzen M.D."/>
            <person name="Butcher S."/>
            <person name="Manak J.R."/>
            <person name="Brown S.J."/>
        </authorList>
    </citation>
    <scope>GENOME REANNOTATION</scope>
    <source>
        <strain evidence="1 2">Georgia GA2</strain>
    </source>
</reference>
<organism evidence="1 2">
    <name type="scientific">Tribolium castaneum</name>
    <name type="common">Red flour beetle</name>
    <dbReference type="NCBI Taxonomy" id="7070"/>
    <lineage>
        <taxon>Eukaryota</taxon>
        <taxon>Metazoa</taxon>
        <taxon>Ecdysozoa</taxon>
        <taxon>Arthropoda</taxon>
        <taxon>Hexapoda</taxon>
        <taxon>Insecta</taxon>
        <taxon>Pterygota</taxon>
        <taxon>Neoptera</taxon>
        <taxon>Endopterygota</taxon>
        <taxon>Coleoptera</taxon>
        <taxon>Polyphaga</taxon>
        <taxon>Cucujiformia</taxon>
        <taxon>Tenebrionidae</taxon>
        <taxon>Tenebrionidae incertae sedis</taxon>
        <taxon>Tribolium</taxon>
    </lineage>
</organism>
<dbReference type="HOGENOM" id="CLU_2006856_0_0_1"/>
<sequence>MRPSAVLAPEISGTFSMKVSQKRKPISRSFRESPVAAFILRKSGIFAPDYVRRAVMDAVIGYTTIVHIPTPITLSLRPKALTFHFRRLRATAKITHTVNTQNGGKLMRELREIQNEAFSDRENY</sequence>
<dbReference type="AlphaFoldDB" id="D6WYW9"/>
<accession>D6WYW9</accession>
<dbReference type="EMBL" id="KQ971363">
    <property type="protein sequence ID" value="EFA07852.1"/>
    <property type="molecule type" value="Genomic_DNA"/>
</dbReference>
<dbReference type="InParanoid" id="D6WYW9"/>